<dbReference type="EMBL" id="JACIEV010000011">
    <property type="protein sequence ID" value="MBB4155303.1"/>
    <property type="molecule type" value="Genomic_DNA"/>
</dbReference>
<evidence type="ECO:0000313" key="2">
    <source>
        <dbReference type="EMBL" id="MBB4155303.1"/>
    </source>
</evidence>
<organism evidence="2 3">
    <name type="scientific">Sphingomonas jinjuensis</name>
    <dbReference type="NCBI Taxonomy" id="535907"/>
    <lineage>
        <taxon>Bacteria</taxon>
        <taxon>Pseudomonadati</taxon>
        <taxon>Pseudomonadota</taxon>
        <taxon>Alphaproteobacteria</taxon>
        <taxon>Sphingomonadales</taxon>
        <taxon>Sphingomonadaceae</taxon>
        <taxon>Sphingomonas</taxon>
    </lineage>
</organism>
<name>A0A840F7S8_9SPHN</name>
<reference evidence="2 3" key="1">
    <citation type="submission" date="2020-08" db="EMBL/GenBank/DDBJ databases">
        <title>Genomic Encyclopedia of Type Strains, Phase IV (KMG-IV): sequencing the most valuable type-strain genomes for metagenomic binning, comparative biology and taxonomic classification.</title>
        <authorList>
            <person name="Goeker M."/>
        </authorList>
    </citation>
    <scope>NUCLEOTIDE SEQUENCE [LARGE SCALE GENOMIC DNA]</scope>
    <source>
        <strain evidence="2 3">YC6723</strain>
    </source>
</reference>
<comment type="caution">
    <text evidence="2">The sequence shown here is derived from an EMBL/GenBank/DDBJ whole genome shotgun (WGS) entry which is preliminary data.</text>
</comment>
<evidence type="ECO:0000256" key="1">
    <source>
        <dbReference type="SAM" id="MobiDB-lite"/>
    </source>
</evidence>
<evidence type="ECO:0000313" key="3">
    <source>
        <dbReference type="Proteomes" id="UP000529795"/>
    </source>
</evidence>
<proteinExistence type="predicted"/>
<feature type="compositionally biased region" description="Basic and acidic residues" evidence="1">
    <location>
        <begin position="39"/>
        <end position="56"/>
    </location>
</feature>
<dbReference type="RefSeq" id="WP_183986675.1">
    <property type="nucleotide sequence ID" value="NZ_JACIEV010000011.1"/>
</dbReference>
<sequence length="56" mass="6162">MHKNDAASVVTSRTAIHLGLKVGVAIQLVQMVDHAGYQPRKDRTRQAGDRGEHLVE</sequence>
<dbReference type="AlphaFoldDB" id="A0A840F7S8"/>
<dbReference type="Proteomes" id="UP000529795">
    <property type="component" value="Unassembled WGS sequence"/>
</dbReference>
<keyword evidence="3" id="KW-1185">Reference proteome</keyword>
<feature type="region of interest" description="Disordered" evidence="1">
    <location>
        <begin position="35"/>
        <end position="56"/>
    </location>
</feature>
<gene>
    <name evidence="2" type="ORF">GGQ80_003223</name>
</gene>
<accession>A0A840F7S8</accession>
<protein>
    <submittedName>
        <fullName evidence="2">Uncharacterized protein</fullName>
    </submittedName>
</protein>